<organism evidence="2 3">
    <name type="scientific">Frankia casuarinae (strain DSM 45818 / CECT 9043 / HFP020203 / CcI3)</name>
    <dbReference type="NCBI Taxonomy" id="106370"/>
    <lineage>
        <taxon>Bacteria</taxon>
        <taxon>Bacillati</taxon>
        <taxon>Actinomycetota</taxon>
        <taxon>Actinomycetes</taxon>
        <taxon>Frankiales</taxon>
        <taxon>Frankiaceae</taxon>
        <taxon>Frankia</taxon>
    </lineage>
</organism>
<dbReference type="OrthoDB" id="103324at2"/>
<protein>
    <submittedName>
        <fullName evidence="2">Monooxygenase, FAD-binding</fullName>
    </submittedName>
</protein>
<dbReference type="STRING" id="106370.Francci3_2934"/>
<sequence length="402" mass="44048">MYDVIVVGARCAGSPVAMLLARRGHRVLLVDRVSFPSDTISTHYLQQAALLRLREWGLLDALTATNCRPITDMTVSHLGVVIRGFADPVDGLAFSMAPRRIVLDKLLLDGAVAAGVEVREGFSVRDLIRHDDGTVAGIVGRDATGAVVEERATLVVGADGRNSVVADLVGADFYKVVPAASFIYYSYFSGLDWQFHSRFGDHEQCAGWPTHDGLTLVTAMRNLEDFEEFRADIDGSLRRTFRSVAPELAEDLDSHGVQEDRYYGIRYPDNYYRTSYGPGWALTGDAGYHKDPVTGLGITDAFRCADLLTEHVDQALRGDRPMDEALAEYQRLRDEESAGAFNFTTTLGELNFPPHLVALWRALPNNETARAQFFGMIAGVVPSSVFLAPENVESIMLAAAAV</sequence>
<dbReference type="RefSeq" id="WP_011437321.1">
    <property type="nucleotide sequence ID" value="NC_007777.1"/>
</dbReference>
<dbReference type="InterPro" id="IPR002938">
    <property type="entry name" value="FAD-bd"/>
</dbReference>
<dbReference type="PANTHER" id="PTHR42685:SF22">
    <property type="entry name" value="CONDITIONED MEDIUM FACTOR RECEPTOR 1"/>
    <property type="match status" value="1"/>
</dbReference>
<proteinExistence type="predicted"/>
<dbReference type="Proteomes" id="UP000001937">
    <property type="component" value="Chromosome"/>
</dbReference>
<keyword evidence="2" id="KW-0560">Oxidoreductase</keyword>
<dbReference type="InterPro" id="IPR050407">
    <property type="entry name" value="Geranylgeranyl_reductase"/>
</dbReference>
<dbReference type="Pfam" id="PF01494">
    <property type="entry name" value="FAD_binding_3"/>
    <property type="match status" value="1"/>
</dbReference>
<dbReference type="HOGENOM" id="CLU_024648_7_0_11"/>
<evidence type="ECO:0000313" key="2">
    <source>
        <dbReference type="EMBL" id="ABD12292.1"/>
    </source>
</evidence>
<reference evidence="2 3" key="1">
    <citation type="journal article" date="2007" name="Genome Res.">
        <title>Genome characteristics of facultatively symbiotic Frankia sp. strains reflect host range and host plant biogeography.</title>
        <authorList>
            <person name="Normand P."/>
            <person name="Lapierre P."/>
            <person name="Tisa L.S."/>
            <person name="Gogarten J.P."/>
            <person name="Alloisio N."/>
            <person name="Bagnarol E."/>
            <person name="Bassi C.A."/>
            <person name="Berry A.M."/>
            <person name="Bickhart D.M."/>
            <person name="Choisne N."/>
            <person name="Couloux A."/>
            <person name="Cournoyer B."/>
            <person name="Cruveiller S."/>
            <person name="Daubin V."/>
            <person name="Demange N."/>
            <person name="Francino M.P."/>
            <person name="Goltsman E."/>
            <person name="Huang Y."/>
            <person name="Kopp O.R."/>
            <person name="Labarre L."/>
            <person name="Lapidus A."/>
            <person name="Lavire C."/>
            <person name="Marechal J."/>
            <person name="Martinez M."/>
            <person name="Mastronunzio J.E."/>
            <person name="Mullin B.C."/>
            <person name="Niemann J."/>
            <person name="Pujic P."/>
            <person name="Rawnsley T."/>
            <person name="Rouy Z."/>
            <person name="Schenowitz C."/>
            <person name="Sellstedt A."/>
            <person name="Tavares F."/>
            <person name="Tomkins J.P."/>
            <person name="Vallenet D."/>
            <person name="Valverde C."/>
            <person name="Wall L.G."/>
            <person name="Wang Y."/>
            <person name="Medigue C."/>
            <person name="Benson D.R."/>
        </authorList>
    </citation>
    <scope>NUCLEOTIDE SEQUENCE [LARGE SCALE GENOMIC DNA]</scope>
    <source>
        <strain evidence="3">DSM 45818 / CECT 9043 / CcI3</strain>
    </source>
</reference>
<keyword evidence="2" id="KW-0503">Monooxygenase</keyword>
<gene>
    <name evidence="2" type="ordered locus">Francci3_2934</name>
</gene>
<dbReference type="InterPro" id="IPR036188">
    <property type="entry name" value="FAD/NAD-bd_sf"/>
</dbReference>
<dbReference type="GO" id="GO:0071949">
    <property type="term" value="F:FAD binding"/>
    <property type="evidence" value="ECO:0007669"/>
    <property type="project" value="InterPro"/>
</dbReference>
<dbReference type="SUPFAM" id="SSF51905">
    <property type="entry name" value="FAD/NAD(P)-binding domain"/>
    <property type="match status" value="1"/>
</dbReference>
<dbReference type="PANTHER" id="PTHR42685">
    <property type="entry name" value="GERANYLGERANYL DIPHOSPHATE REDUCTASE"/>
    <property type="match status" value="1"/>
</dbReference>
<dbReference type="PhylomeDB" id="Q2J8V0"/>
<evidence type="ECO:0000313" key="3">
    <source>
        <dbReference type="Proteomes" id="UP000001937"/>
    </source>
</evidence>
<evidence type="ECO:0000259" key="1">
    <source>
        <dbReference type="Pfam" id="PF01494"/>
    </source>
</evidence>
<dbReference type="GO" id="GO:0004497">
    <property type="term" value="F:monooxygenase activity"/>
    <property type="evidence" value="ECO:0007669"/>
    <property type="project" value="UniProtKB-KW"/>
</dbReference>
<name>Q2J8V0_FRACC</name>
<dbReference type="AlphaFoldDB" id="Q2J8V0"/>
<dbReference type="EMBL" id="CP000249">
    <property type="protein sequence ID" value="ABD12292.1"/>
    <property type="molecule type" value="Genomic_DNA"/>
</dbReference>
<dbReference type="Gene3D" id="3.50.50.60">
    <property type="entry name" value="FAD/NAD(P)-binding domain"/>
    <property type="match status" value="1"/>
</dbReference>
<feature type="domain" description="FAD-binding" evidence="1">
    <location>
        <begin position="2"/>
        <end position="174"/>
    </location>
</feature>
<accession>Q2J8V0</accession>
<dbReference type="KEGG" id="fra:Francci3_2934"/>
<dbReference type="eggNOG" id="COG0644">
    <property type="taxonomic scope" value="Bacteria"/>
</dbReference>
<dbReference type="PRINTS" id="PR00420">
    <property type="entry name" value="RNGMNOXGNASE"/>
</dbReference>
<keyword evidence="3" id="KW-1185">Reference proteome</keyword>